<feature type="domain" description="DUF397" evidence="1">
    <location>
        <begin position="36"/>
        <end position="90"/>
    </location>
</feature>
<proteinExistence type="predicted"/>
<dbReference type="InterPro" id="IPR007278">
    <property type="entry name" value="DUF397"/>
</dbReference>
<comment type="caution">
    <text evidence="2">The sequence shown here is derived from an EMBL/GenBank/DDBJ whole genome shotgun (WGS) entry which is preliminary data.</text>
</comment>
<sequence>MIFEYDLSAAHWYKSSYSGGDGGNCIEVARDFPGAAQWRKSSYSGGSGGDCLEVADGLVGVVPVRDSKAQLGPELVFRAPAWSAFVDGVKGGTL</sequence>
<keyword evidence="3" id="KW-1185">Reference proteome</keyword>
<reference evidence="3" key="1">
    <citation type="journal article" date="2019" name="Int. J. Syst. Evol. Microbiol.">
        <title>The Global Catalogue of Microorganisms (GCM) 10K type strain sequencing project: providing services to taxonomists for standard genome sequencing and annotation.</title>
        <authorList>
            <consortium name="The Broad Institute Genomics Platform"/>
            <consortium name="The Broad Institute Genome Sequencing Center for Infectious Disease"/>
            <person name="Wu L."/>
            <person name="Ma J."/>
        </authorList>
    </citation>
    <scope>NUCLEOTIDE SEQUENCE [LARGE SCALE GENOMIC DNA]</scope>
    <source>
        <strain evidence="3">JCM 9651</strain>
    </source>
</reference>
<evidence type="ECO:0000259" key="1">
    <source>
        <dbReference type="Pfam" id="PF04149"/>
    </source>
</evidence>
<accession>A0ABP6SBL1</accession>
<gene>
    <name evidence="2" type="ORF">GCM10020367_29130</name>
</gene>
<organism evidence="2 3">
    <name type="scientific">Streptomyces sannanensis</name>
    <dbReference type="NCBI Taxonomy" id="285536"/>
    <lineage>
        <taxon>Bacteria</taxon>
        <taxon>Bacillati</taxon>
        <taxon>Actinomycetota</taxon>
        <taxon>Actinomycetes</taxon>
        <taxon>Kitasatosporales</taxon>
        <taxon>Streptomycetaceae</taxon>
        <taxon>Streptomyces</taxon>
    </lineage>
</organism>
<protein>
    <submittedName>
        <fullName evidence="2">DUF397 domain-containing protein</fullName>
    </submittedName>
</protein>
<name>A0ABP6SBL1_9ACTN</name>
<dbReference type="Pfam" id="PF04149">
    <property type="entry name" value="DUF397"/>
    <property type="match status" value="2"/>
</dbReference>
<feature type="domain" description="DUF397" evidence="1">
    <location>
        <begin position="10"/>
        <end position="30"/>
    </location>
</feature>
<evidence type="ECO:0000313" key="3">
    <source>
        <dbReference type="Proteomes" id="UP001499990"/>
    </source>
</evidence>
<dbReference type="RefSeq" id="WP_425586200.1">
    <property type="nucleotide sequence ID" value="NZ_BAAAYL010000001.1"/>
</dbReference>
<evidence type="ECO:0000313" key="2">
    <source>
        <dbReference type="EMBL" id="GAA3372736.1"/>
    </source>
</evidence>
<dbReference type="Proteomes" id="UP001499990">
    <property type="component" value="Unassembled WGS sequence"/>
</dbReference>
<dbReference type="EMBL" id="BAAAYL010000001">
    <property type="protein sequence ID" value="GAA3372736.1"/>
    <property type="molecule type" value="Genomic_DNA"/>
</dbReference>